<organism evidence="8 9">
    <name type="scientific">Ophiocordyceps australis</name>
    <dbReference type="NCBI Taxonomy" id="1399860"/>
    <lineage>
        <taxon>Eukaryota</taxon>
        <taxon>Fungi</taxon>
        <taxon>Dikarya</taxon>
        <taxon>Ascomycota</taxon>
        <taxon>Pezizomycotina</taxon>
        <taxon>Sordariomycetes</taxon>
        <taxon>Hypocreomycetidae</taxon>
        <taxon>Hypocreales</taxon>
        <taxon>Ophiocordycipitaceae</taxon>
        <taxon>Ophiocordyceps</taxon>
    </lineage>
</organism>
<dbReference type="SUPFAM" id="SSF103473">
    <property type="entry name" value="MFS general substrate transporter"/>
    <property type="match status" value="1"/>
</dbReference>
<protein>
    <recommendedName>
        <fullName evidence="7">Major facilitator superfamily (MFS) profile domain-containing protein</fullName>
    </recommendedName>
</protein>
<keyword evidence="3 6" id="KW-1133">Transmembrane helix</keyword>
<feature type="transmembrane region" description="Helical" evidence="6">
    <location>
        <begin position="324"/>
        <end position="349"/>
    </location>
</feature>
<evidence type="ECO:0000256" key="4">
    <source>
        <dbReference type="ARBA" id="ARBA00023136"/>
    </source>
</evidence>
<dbReference type="GO" id="GO:0022857">
    <property type="term" value="F:transmembrane transporter activity"/>
    <property type="evidence" value="ECO:0007669"/>
    <property type="project" value="InterPro"/>
</dbReference>
<dbReference type="PROSITE" id="PS50850">
    <property type="entry name" value="MFS"/>
    <property type="match status" value="1"/>
</dbReference>
<evidence type="ECO:0000256" key="6">
    <source>
        <dbReference type="SAM" id="Phobius"/>
    </source>
</evidence>
<feature type="region of interest" description="Disordered" evidence="5">
    <location>
        <begin position="1"/>
        <end position="20"/>
    </location>
</feature>
<dbReference type="PANTHER" id="PTHR23507:SF40">
    <property type="entry name" value="TETRACYCLINE-EFFLUX TRANSPORTER"/>
    <property type="match status" value="1"/>
</dbReference>
<feature type="transmembrane region" description="Helical" evidence="6">
    <location>
        <begin position="468"/>
        <end position="492"/>
    </location>
</feature>
<dbReference type="AlphaFoldDB" id="A0A2C5YB17"/>
<dbReference type="Proteomes" id="UP000226192">
    <property type="component" value="Unassembled WGS sequence"/>
</dbReference>
<dbReference type="Pfam" id="PF07690">
    <property type="entry name" value="MFS_1"/>
    <property type="match status" value="2"/>
</dbReference>
<feature type="transmembrane region" description="Helical" evidence="6">
    <location>
        <begin position="369"/>
        <end position="386"/>
    </location>
</feature>
<keyword evidence="9" id="KW-1185">Reference proteome</keyword>
<keyword evidence="4 6" id="KW-0472">Membrane</keyword>
<keyword evidence="2 6" id="KW-0812">Transmembrane</keyword>
<dbReference type="InterPro" id="IPR020846">
    <property type="entry name" value="MFS_dom"/>
</dbReference>
<dbReference type="OrthoDB" id="3026777at2759"/>
<dbReference type="Gene3D" id="1.20.1250.20">
    <property type="entry name" value="MFS general substrate transporter like domains"/>
    <property type="match status" value="1"/>
</dbReference>
<proteinExistence type="predicted"/>
<feature type="transmembrane region" description="Helical" evidence="6">
    <location>
        <begin position="172"/>
        <end position="194"/>
    </location>
</feature>
<evidence type="ECO:0000256" key="3">
    <source>
        <dbReference type="ARBA" id="ARBA00022989"/>
    </source>
</evidence>
<reference evidence="8 9" key="1">
    <citation type="submission" date="2017-06" db="EMBL/GenBank/DDBJ databases">
        <title>Ant-infecting Ophiocordyceps genomes reveal a high diversity of potential behavioral manipulation genes and a possible major role for enterotoxins.</title>
        <authorList>
            <person name="De Bekker C."/>
            <person name="Evans H.C."/>
            <person name="Brachmann A."/>
            <person name="Hughes D.P."/>
        </authorList>
    </citation>
    <scope>NUCLEOTIDE SEQUENCE [LARGE SCALE GENOMIC DNA]</scope>
    <source>
        <strain evidence="8 9">Map64</strain>
    </source>
</reference>
<feature type="transmembrane region" description="Helical" evidence="6">
    <location>
        <begin position="407"/>
        <end position="428"/>
    </location>
</feature>
<feature type="transmembrane region" description="Helical" evidence="6">
    <location>
        <begin position="41"/>
        <end position="60"/>
    </location>
</feature>
<feature type="transmembrane region" description="Helical" evidence="6">
    <location>
        <begin position="498"/>
        <end position="520"/>
    </location>
</feature>
<evidence type="ECO:0000256" key="1">
    <source>
        <dbReference type="ARBA" id="ARBA00004141"/>
    </source>
</evidence>
<feature type="transmembrane region" description="Helical" evidence="6">
    <location>
        <begin position="114"/>
        <end position="133"/>
    </location>
</feature>
<feature type="transmembrane region" description="Helical" evidence="6">
    <location>
        <begin position="145"/>
        <end position="166"/>
    </location>
</feature>
<evidence type="ECO:0000256" key="2">
    <source>
        <dbReference type="ARBA" id="ARBA00022692"/>
    </source>
</evidence>
<dbReference type="GO" id="GO:0016020">
    <property type="term" value="C:membrane"/>
    <property type="evidence" value="ECO:0007669"/>
    <property type="project" value="UniProtKB-SubCell"/>
</dbReference>
<accession>A0A2C5YB17</accession>
<evidence type="ECO:0000313" key="9">
    <source>
        <dbReference type="Proteomes" id="UP000226192"/>
    </source>
</evidence>
<sequence>MASMQRRGATEGDPLLGDSGQVVVGATREPSEQPWWRTPSVYWLIGPFFLFSLAFGGILVPKLNLMLELVCRKHLADRAPTVQSLSTVQPWAALVGGDDPQCKAPDIQRRVATLSLFINLITGGLSAVVAPKIGHFSDGYGRLRLLALASCGGLLGELVTVLVAKFPDAIDYRWLLLGAVFDGMGGSFTTGSILSQSYTSDCTPPSRRSVSVGYIQACLFSGLALGPVIAGYFAKWTGSLLSVFYVVVVCHALLILFLGLVVPESVSKDNRLLVRQRWRKEKEARALGVAPSFSSAQQKWNPLAPLAILWPTGPGTSSRLRVNLLALAMCDATIMGGALAATAVVILYAEYTFNWGNLETSRFVSAMSLMRVMILMGIFPLVNYFGRVRPRRGRAATRDTNSGSDRLDGWLLSFALLCEVLGCLGYTLGRTESLFFGSGFFTAFGALGMATTQAALTKHVPAERVGQVLGAVGMLHALARVIGPVIFSGLYAATVATFPQAIFVALGAMYGIALIISFVVQPGVHWEGEHQGGTADAADVAVSGDQVCF</sequence>
<dbReference type="InterPro" id="IPR036259">
    <property type="entry name" value="MFS_trans_sf"/>
</dbReference>
<comment type="caution">
    <text evidence="8">The sequence shown here is derived from an EMBL/GenBank/DDBJ whole genome shotgun (WGS) entry which is preliminary data.</text>
</comment>
<evidence type="ECO:0000256" key="5">
    <source>
        <dbReference type="SAM" id="MobiDB-lite"/>
    </source>
</evidence>
<dbReference type="EMBL" id="NJET01000025">
    <property type="protein sequence ID" value="PHH64803.1"/>
    <property type="molecule type" value="Genomic_DNA"/>
</dbReference>
<evidence type="ECO:0000313" key="8">
    <source>
        <dbReference type="EMBL" id="PHH64803.1"/>
    </source>
</evidence>
<name>A0A2C5YB17_9HYPO</name>
<dbReference type="PANTHER" id="PTHR23507">
    <property type="entry name" value="ZGC:174356"/>
    <property type="match status" value="1"/>
</dbReference>
<feature type="transmembrane region" description="Helical" evidence="6">
    <location>
        <begin position="214"/>
        <end position="234"/>
    </location>
</feature>
<gene>
    <name evidence="8" type="ORF">CDD81_3869</name>
</gene>
<comment type="subcellular location">
    <subcellularLocation>
        <location evidence="1">Membrane</location>
        <topology evidence="1">Multi-pass membrane protein</topology>
    </subcellularLocation>
</comment>
<feature type="transmembrane region" description="Helical" evidence="6">
    <location>
        <begin position="240"/>
        <end position="262"/>
    </location>
</feature>
<evidence type="ECO:0000259" key="7">
    <source>
        <dbReference type="PROSITE" id="PS50850"/>
    </source>
</evidence>
<dbReference type="InterPro" id="IPR011701">
    <property type="entry name" value="MFS"/>
</dbReference>
<feature type="domain" description="Major facilitator superfamily (MFS) profile" evidence="7">
    <location>
        <begin position="49"/>
        <end position="525"/>
    </location>
</feature>
<feature type="transmembrane region" description="Helical" evidence="6">
    <location>
        <begin position="434"/>
        <end position="456"/>
    </location>
</feature>